<protein>
    <submittedName>
        <fullName evidence="3">Multipass membrane protein</fullName>
    </submittedName>
</protein>
<gene>
    <name evidence="3" type="ORF">CPM_0902</name>
</gene>
<evidence type="ECO:0000256" key="2">
    <source>
        <dbReference type="SAM" id="Phobius"/>
    </source>
</evidence>
<evidence type="ECO:0000313" key="3">
    <source>
        <dbReference type="EMBL" id="SJK84744.1"/>
    </source>
</evidence>
<dbReference type="Proteomes" id="UP000187822">
    <property type="component" value="Chromosome I"/>
</dbReference>
<dbReference type="EMBL" id="LT719092">
    <property type="protein sequence ID" value="SJK84744.1"/>
    <property type="molecule type" value="Genomic_DNA"/>
</dbReference>
<dbReference type="STRING" id="1673428.CPM_0902"/>
<keyword evidence="2" id="KW-0812">Transmembrane</keyword>
<reference evidence="4" key="1">
    <citation type="submission" date="2016-06" db="EMBL/GenBank/DDBJ databases">
        <authorList>
            <person name="Toshchakov V.S."/>
        </authorList>
    </citation>
    <scope>NUCLEOTIDE SEQUENCE [LARGE SCALE GENOMIC DNA]</scope>
    <source>
        <strain>PM4 (JCM 30641</strain>
        <strain evidence="4">\VKM B-2940)</strain>
    </source>
</reference>
<keyword evidence="2" id="KW-0472">Membrane</keyword>
<keyword evidence="4" id="KW-1185">Reference proteome</keyword>
<dbReference type="KEGG" id="cdiv:CPM_0902"/>
<dbReference type="AlphaFoldDB" id="A0A1R4A706"/>
<evidence type="ECO:0000256" key="1">
    <source>
        <dbReference type="SAM" id="MobiDB-lite"/>
    </source>
</evidence>
<evidence type="ECO:0000313" key="4">
    <source>
        <dbReference type="Proteomes" id="UP000187822"/>
    </source>
</evidence>
<accession>A0A1R4A706</accession>
<name>A0A1R4A706_9ARCH</name>
<keyword evidence="2" id="KW-1133">Transmembrane helix</keyword>
<sequence>MKTDKDGNPTYEDWDDKRTPPPDTSFKGYNHPKAKQTGNIPISVYRVAIVIFIWYLFAWAGQGALYFDALGLFIGVLIAFPDKIYKTFRKGRRGY</sequence>
<feature type="transmembrane region" description="Helical" evidence="2">
    <location>
        <begin position="66"/>
        <end position="85"/>
    </location>
</feature>
<proteinExistence type="predicted"/>
<feature type="transmembrane region" description="Helical" evidence="2">
    <location>
        <begin position="43"/>
        <end position="60"/>
    </location>
</feature>
<feature type="region of interest" description="Disordered" evidence="1">
    <location>
        <begin position="1"/>
        <end position="33"/>
    </location>
</feature>
<organism evidence="3 4">
    <name type="scientific">Cuniculiplasma divulgatum</name>
    <dbReference type="NCBI Taxonomy" id="1673428"/>
    <lineage>
        <taxon>Archaea</taxon>
        <taxon>Methanobacteriati</taxon>
        <taxon>Thermoplasmatota</taxon>
        <taxon>Thermoplasmata</taxon>
        <taxon>Thermoplasmatales</taxon>
        <taxon>Cuniculiplasmataceae</taxon>
        <taxon>Cuniculiplasma</taxon>
    </lineage>
</organism>